<sequence length="213" mass="25916">MLYRRGIVGWLYKQQIYQYAPEYQHFEDYHRKELWSKEEIKKCTEMKDTVLDGPDYEKKIEEYRKYSNGKRRYIRKISKTSLSCSGPPDQKYAYFETKSGQQRRLKKKREMQLKQKRWLYGQSYKYINILRRFNCLCCKQLRECEMMTHKEIVAFKKQLKKYNPRPRKKVVDEIQPGVAGEITVTESGQEAYHLITTRYGYTVRTKKPKRKSK</sequence>
<protein>
    <submittedName>
        <fullName evidence="1">Uncharacterized protein</fullName>
    </submittedName>
</protein>
<dbReference type="EMBL" id="SNRW01000936">
    <property type="protein sequence ID" value="KAA6398530.1"/>
    <property type="molecule type" value="Genomic_DNA"/>
</dbReference>
<evidence type="ECO:0000313" key="1">
    <source>
        <dbReference type="EMBL" id="KAA6398530.1"/>
    </source>
</evidence>
<gene>
    <name evidence="1" type="ORF">EZS28_005939</name>
</gene>
<evidence type="ECO:0000313" key="2">
    <source>
        <dbReference type="Proteomes" id="UP000324800"/>
    </source>
</evidence>
<name>A0A5J4WU99_9EUKA</name>
<dbReference type="AlphaFoldDB" id="A0A5J4WU99"/>
<organism evidence="1 2">
    <name type="scientific">Streblomastix strix</name>
    <dbReference type="NCBI Taxonomy" id="222440"/>
    <lineage>
        <taxon>Eukaryota</taxon>
        <taxon>Metamonada</taxon>
        <taxon>Preaxostyla</taxon>
        <taxon>Oxymonadida</taxon>
        <taxon>Streblomastigidae</taxon>
        <taxon>Streblomastix</taxon>
    </lineage>
</organism>
<comment type="caution">
    <text evidence="1">The sequence shown here is derived from an EMBL/GenBank/DDBJ whole genome shotgun (WGS) entry which is preliminary data.</text>
</comment>
<accession>A0A5J4WU99</accession>
<dbReference type="Proteomes" id="UP000324800">
    <property type="component" value="Unassembled WGS sequence"/>
</dbReference>
<reference evidence="1 2" key="1">
    <citation type="submission" date="2019-03" db="EMBL/GenBank/DDBJ databases">
        <title>Single cell metagenomics reveals metabolic interactions within the superorganism composed of flagellate Streblomastix strix and complex community of Bacteroidetes bacteria on its surface.</title>
        <authorList>
            <person name="Treitli S.C."/>
            <person name="Kolisko M."/>
            <person name="Husnik F."/>
            <person name="Keeling P."/>
            <person name="Hampl V."/>
        </authorList>
    </citation>
    <scope>NUCLEOTIDE SEQUENCE [LARGE SCALE GENOMIC DNA]</scope>
    <source>
        <strain evidence="1">ST1C</strain>
    </source>
</reference>
<proteinExistence type="predicted"/>